<dbReference type="Gene3D" id="2.40.10.10">
    <property type="entry name" value="Trypsin-like serine proteases"/>
    <property type="match status" value="2"/>
</dbReference>
<gene>
    <name evidence="4" type="ORF">L596_004460</name>
</gene>
<keyword evidence="5" id="KW-1185">Reference proteome</keyword>
<evidence type="ECO:0000259" key="3">
    <source>
        <dbReference type="PROSITE" id="PS50240"/>
    </source>
</evidence>
<dbReference type="EMBL" id="CM016762">
    <property type="protein sequence ID" value="TMS37555.1"/>
    <property type="molecule type" value="Genomic_DNA"/>
</dbReference>
<dbReference type="OrthoDB" id="5790020at2759"/>
<dbReference type="SUPFAM" id="SSF50494">
    <property type="entry name" value="Trypsin-like serine proteases"/>
    <property type="match status" value="1"/>
</dbReference>
<dbReference type="PRINTS" id="PR00722">
    <property type="entry name" value="CHYMOTRYPSIN"/>
</dbReference>
<evidence type="ECO:0000313" key="5">
    <source>
        <dbReference type="Proteomes" id="UP000298663"/>
    </source>
</evidence>
<dbReference type="GO" id="GO:0004252">
    <property type="term" value="F:serine-type endopeptidase activity"/>
    <property type="evidence" value="ECO:0007669"/>
    <property type="project" value="InterPro"/>
</dbReference>
<dbReference type="Proteomes" id="UP000298663">
    <property type="component" value="Chromosome X"/>
</dbReference>
<dbReference type="PANTHER" id="PTHR24256">
    <property type="entry name" value="TRYPTASE-RELATED"/>
    <property type="match status" value="1"/>
</dbReference>
<dbReference type="GO" id="GO:0006508">
    <property type="term" value="P:proteolysis"/>
    <property type="evidence" value="ECO:0007669"/>
    <property type="project" value="InterPro"/>
</dbReference>
<protein>
    <recommendedName>
        <fullName evidence="3">Peptidase S1 domain-containing protein</fullName>
    </recommendedName>
</protein>
<dbReference type="InterPro" id="IPR001254">
    <property type="entry name" value="Trypsin_dom"/>
</dbReference>
<reference evidence="4 5" key="1">
    <citation type="journal article" date="2015" name="Genome Biol.">
        <title>Comparative genomics of Steinernema reveals deeply conserved gene regulatory networks.</title>
        <authorList>
            <person name="Dillman A.R."/>
            <person name="Macchietto M."/>
            <person name="Porter C.F."/>
            <person name="Rogers A."/>
            <person name="Williams B."/>
            <person name="Antoshechkin I."/>
            <person name="Lee M.M."/>
            <person name="Goodwin Z."/>
            <person name="Lu X."/>
            <person name="Lewis E.E."/>
            <person name="Goodrich-Blair H."/>
            <person name="Stock S.P."/>
            <person name="Adams B.J."/>
            <person name="Sternberg P.W."/>
            <person name="Mortazavi A."/>
        </authorList>
    </citation>
    <scope>NUCLEOTIDE SEQUENCE [LARGE SCALE GENOMIC DNA]</scope>
    <source>
        <strain evidence="4 5">ALL</strain>
    </source>
</reference>
<dbReference type="EMBL" id="AZBU02000001">
    <property type="protein sequence ID" value="TMS37555.1"/>
    <property type="molecule type" value="Genomic_DNA"/>
</dbReference>
<dbReference type="InterPro" id="IPR043504">
    <property type="entry name" value="Peptidase_S1_PA_chymotrypsin"/>
</dbReference>
<dbReference type="InterPro" id="IPR051487">
    <property type="entry name" value="Ser/Thr_Proteases_Immune/Dev"/>
</dbReference>
<dbReference type="Pfam" id="PF00089">
    <property type="entry name" value="Trypsin"/>
    <property type="match status" value="1"/>
</dbReference>
<evidence type="ECO:0000256" key="1">
    <source>
        <dbReference type="ARBA" id="ARBA00023157"/>
    </source>
</evidence>
<dbReference type="InterPro" id="IPR001314">
    <property type="entry name" value="Peptidase_S1A"/>
</dbReference>
<keyword evidence="1" id="KW-1015">Disulfide bond</keyword>
<sequence length="226" mass="24737">MINGLRASENDTNYMVHVSAHFQDGSASWCGGSLITDRLISTAAHCVSKPGNKEKILTSVTVSVNKLNTDEKRISDIDAVFIHPNYFLDPIVPNDLALVVLSEPVKLCSTPDFTFPVRLVMSAPDSSTSALNESTDCWLRGWGDNEEGRVSTHLLAMPLNGRRWFFKDLFRFATTTKTKACNGDSGGPVVCRLPDGKQSVSQWGSTPPRATAHSSATTATCLWFWI</sequence>
<evidence type="ECO:0000313" key="4">
    <source>
        <dbReference type="EMBL" id="TMS37555.1"/>
    </source>
</evidence>
<comment type="similarity">
    <text evidence="2">Belongs to the peptidase S1 family. CLIP subfamily.</text>
</comment>
<feature type="domain" description="Peptidase S1" evidence="3">
    <location>
        <begin position="1"/>
        <end position="226"/>
    </location>
</feature>
<name>A0A4U8UXE3_STECR</name>
<evidence type="ECO:0000256" key="2">
    <source>
        <dbReference type="ARBA" id="ARBA00024195"/>
    </source>
</evidence>
<reference evidence="4 5" key="2">
    <citation type="journal article" date="2019" name="G3 (Bethesda)">
        <title>Hybrid Assembly of the Genome of the Entomopathogenic Nematode Steinernema carpocapsae Identifies the X-Chromosome.</title>
        <authorList>
            <person name="Serra L."/>
            <person name="Macchietto M."/>
            <person name="Macias-Munoz A."/>
            <person name="McGill C.J."/>
            <person name="Rodriguez I.M."/>
            <person name="Rodriguez B."/>
            <person name="Murad R."/>
            <person name="Mortazavi A."/>
        </authorList>
    </citation>
    <scope>NUCLEOTIDE SEQUENCE [LARGE SCALE GENOMIC DNA]</scope>
    <source>
        <strain evidence="4 5">ALL</strain>
    </source>
</reference>
<dbReference type="InterPro" id="IPR009003">
    <property type="entry name" value="Peptidase_S1_PA"/>
</dbReference>
<dbReference type="SMART" id="SM00020">
    <property type="entry name" value="Tryp_SPc"/>
    <property type="match status" value="1"/>
</dbReference>
<comment type="caution">
    <text evidence="4">The sequence shown here is derived from an EMBL/GenBank/DDBJ whole genome shotgun (WGS) entry which is preliminary data.</text>
</comment>
<organism evidence="4 5">
    <name type="scientific">Steinernema carpocapsae</name>
    <name type="common">Entomopathogenic nematode</name>
    <dbReference type="NCBI Taxonomy" id="34508"/>
    <lineage>
        <taxon>Eukaryota</taxon>
        <taxon>Metazoa</taxon>
        <taxon>Ecdysozoa</taxon>
        <taxon>Nematoda</taxon>
        <taxon>Chromadorea</taxon>
        <taxon>Rhabditida</taxon>
        <taxon>Tylenchina</taxon>
        <taxon>Panagrolaimomorpha</taxon>
        <taxon>Strongyloidoidea</taxon>
        <taxon>Steinernematidae</taxon>
        <taxon>Steinernema</taxon>
    </lineage>
</organism>
<dbReference type="PROSITE" id="PS50240">
    <property type="entry name" value="TRYPSIN_DOM"/>
    <property type="match status" value="1"/>
</dbReference>
<dbReference type="AlphaFoldDB" id="A0A4U8UXE3"/>
<proteinExistence type="inferred from homology"/>
<accession>A0A4U8UXE3</accession>